<dbReference type="EMBL" id="AHOT01000023">
    <property type="protein sequence ID" value="EIM15123.1"/>
    <property type="molecule type" value="Genomic_DNA"/>
</dbReference>
<protein>
    <submittedName>
        <fullName evidence="1">Uncharacterized protein</fullName>
    </submittedName>
</protein>
<proteinExistence type="predicted"/>
<dbReference type="AlphaFoldDB" id="A0AB33WPV2"/>
<sequence length="84" mass="9432">MEERFDVAIRAGALVDSPQSQKSRKTRLGGPVSGRHLGWMHRVAGLYRTQFGHCPEQLDTIIAQLQLSFEDPSELPPANHRLKP</sequence>
<dbReference type="Proteomes" id="UP000003790">
    <property type="component" value="Chromosome"/>
</dbReference>
<evidence type="ECO:0000313" key="2">
    <source>
        <dbReference type="Proteomes" id="UP000003790"/>
    </source>
</evidence>
<reference evidence="1 2" key="1">
    <citation type="journal article" date="2012" name="PLoS Genet.">
        <title>Comparative Genomics of Plant-Associated Pseudomonas spp.: Insights into Diversity and Inheritance of Traits Involved in Multitrophic Interactions.</title>
        <authorList>
            <person name="Loper J.E."/>
            <person name="Hassan K.A."/>
            <person name="Mavrodi D.V."/>
            <person name="Davis E.W.II."/>
            <person name="Lim C.K."/>
            <person name="Shaffer B.T."/>
            <person name="Elbourne L.D."/>
            <person name="Stockwell V.O."/>
            <person name="Hartney S.L."/>
            <person name="Breakwell K."/>
            <person name="Henkels M.D."/>
            <person name="Tetu S.G."/>
            <person name="Rangel L.I."/>
            <person name="Kidarsa T.A."/>
            <person name="Wilson N.L."/>
            <person name="van de Mortel J.E."/>
            <person name="Song C."/>
            <person name="Blumhagen R."/>
            <person name="Radune D."/>
            <person name="Hostetler J.B."/>
            <person name="Brinkac L.M."/>
            <person name="Durkin A.S."/>
            <person name="Kluepfel D.A."/>
            <person name="Wechter W.P."/>
            <person name="Anderson A.J."/>
            <person name="Kim Y.C."/>
            <person name="Pierson L.S.III."/>
            <person name="Pierson E.A."/>
            <person name="Lindow S.E."/>
            <person name="Kobayashi D.Y."/>
            <person name="Raaijmakers J.M."/>
            <person name="Weller D.M."/>
            <person name="Thomashow L.S."/>
            <person name="Allen A.E."/>
            <person name="Paulsen I.T."/>
        </authorList>
    </citation>
    <scope>NUCLEOTIDE SEQUENCE [LARGE SCALE GENOMIC DNA]</scope>
    <source>
        <strain evidence="1 2">O6</strain>
    </source>
</reference>
<accession>A0AB33WPV2</accession>
<evidence type="ECO:0000313" key="1">
    <source>
        <dbReference type="EMBL" id="EIM15123.1"/>
    </source>
</evidence>
<comment type="caution">
    <text evidence="1">The sequence shown here is derived from an EMBL/GenBank/DDBJ whole genome shotgun (WGS) entry which is preliminary data.</text>
</comment>
<name>A0AB33WPV2_9PSED</name>
<gene>
    <name evidence="1" type="ORF">PchlO6_3226</name>
</gene>
<organism evidence="1 2">
    <name type="scientific">Pseudomonas chlororaphis O6</name>
    <dbReference type="NCBI Taxonomy" id="1037915"/>
    <lineage>
        <taxon>Bacteria</taxon>
        <taxon>Pseudomonadati</taxon>
        <taxon>Pseudomonadota</taxon>
        <taxon>Gammaproteobacteria</taxon>
        <taxon>Pseudomonadales</taxon>
        <taxon>Pseudomonadaceae</taxon>
        <taxon>Pseudomonas</taxon>
    </lineage>
</organism>